<gene>
    <name evidence="4" type="ORF">KP509_34G042900</name>
</gene>
<protein>
    <recommendedName>
        <fullName evidence="3">U-box domain-containing protein</fullName>
    </recommendedName>
</protein>
<evidence type="ECO:0000259" key="3">
    <source>
        <dbReference type="Pfam" id="PF25598"/>
    </source>
</evidence>
<organism evidence="4 5">
    <name type="scientific">Ceratopteris richardii</name>
    <name type="common">Triangle waterfern</name>
    <dbReference type="NCBI Taxonomy" id="49495"/>
    <lineage>
        <taxon>Eukaryota</taxon>
        <taxon>Viridiplantae</taxon>
        <taxon>Streptophyta</taxon>
        <taxon>Embryophyta</taxon>
        <taxon>Tracheophyta</taxon>
        <taxon>Polypodiopsida</taxon>
        <taxon>Polypodiidae</taxon>
        <taxon>Polypodiales</taxon>
        <taxon>Pteridineae</taxon>
        <taxon>Pteridaceae</taxon>
        <taxon>Parkerioideae</taxon>
        <taxon>Ceratopteris</taxon>
    </lineage>
</organism>
<dbReference type="EMBL" id="CM035439">
    <property type="protein sequence ID" value="KAH7284183.1"/>
    <property type="molecule type" value="Genomic_DNA"/>
</dbReference>
<dbReference type="InterPro" id="IPR000225">
    <property type="entry name" value="Armadillo"/>
</dbReference>
<keyword evidence="1" id="KW-0833">Ubl conjugation pathway</keyword>
<dbReference type="Pfam" id="PF25598">
    <property type="entry name" value="ARM_PUB"/>
    <property type="match status" value="1"/>
</dbReference>
<name>A0A8T2QLA2_CERRI</name>
<dbReference type="InterPro" id="IPR058678">
    <property type="entry name" value="ARM_PUB"/>
</dbReference>
<dbReference type="AlphaFoldDB" id="A0A8T2QLA2"/>
<evidence type="ECO:0000313" key="5">
    <source>
        <dbReference type="Proteomes" id="UP000825935"/>
    </source>
</evidence>
<dbReference type="InterPro" id="IPR016024">
    <property type="entry name" value="ARM-type_fold"/>
</dbReference>
<dbReference type="InterPro" id="IPR011989">
    <property type="entry name" value="ARM-like"/>
</dbReference>
<feature type="domain" description="U-box" evidence="3">
    <location>
        <begin position="23"/>
        <end position="249"/>
    </location>
</feature>
<evidence type="ECO:0000256" key="2">
    <source>
        <dbReference type="PROSITE-ProRule" id="PRU00259"/>
    </source>
</evidence>
<dbReference type="PROSITE" id="PS50176">
    <property type="entry name" value="ARM_REPEAT"/>
    <property type="match status" value="1"/>
</dbReference>
<accession>A0A8T2QLA2</accession>
<dbReference type="PANTHER" id="PTHR23315">
    <property type="entry name" value="U BOX DOMAIN-CONTAINING"/>
    <property type="match status" value="1"/>
</dbReference>
<dbReference type="OrthoDB" id="7537227at2759"/>
<dbReference type="Gene3D" id="1.25.10.10">
    <property type="entry name" value="Leucine-rich Repeat Variant"/>
    <property type="match status" value="1"/>
</dbReference>
<dbReference type="OMA" id="SSIEENW"/>
<evidence type="ECO:0000256" key="1">
    <source>
        <dbReference type="ARBA" id="ARBA00022786"/>
    </source>
</evidence>
<dbReference type="PANTHER" id="PTHR23315:SF111">
    <property type="entry name" value="U-BOX DOMAIN-CONTAINING PROTEIN 14"/>
    <property type="match status" value="1"/>
</dbReference>
<dbReference type="Proteomes" id="UP000825935">
    <property type="component" value="Chromosome 34"/>
</dbReference>
<comment type="caution">
    <text evidence="4">The sequence shown here is derived from an EMBL/GenBank/DDBJ whole genome shotgun (WGS) entry which is preliminary data.</text>
</comment>
<reference evidence="4" key="1">
    <citation type="submission" date="2021-08" db="EMBL/GenBank/DDBJ databases">
        <title>WGS assembly of Ceratopteris richardii.</title>
        <authorList>
            <person name="Marchant D.B."/>
            <person name="Chen G."/>
            <person name="Jenkins J."/>
            <person name="Shu S."/>
            <person name="Leebens-Mack J."/>
            <person name="Grimwood J."/>
            <person name="Schmutz J."/>
            <person name="Soltis P."/>
            <person name="Soltis D."/>
            <person name="Chen Z.-H."/>
        </authorList>
    </citation>
    <scope>NUCLEOTIDE SEQUENCE</scope>
    <source>
        <strain evidence="4">Whitten #5841</strain>
        <tissue evidence="4">Leaf</tissue>
    </source>
</reference>
<dbReference type="SUPFAM" id="SSF48371">
    <property type="entry name" value="ARM repeat"/>
    <property type="match status" value="1"/>
</dbReference>
<feature type="repeat" description="ARM" evidence="2">
    <location>
        <begin position="55"/>
        <end position="90"/>
    </location>
</feature>
<evidence type="ECO:0000313" key="4">
    <source>
        <dbReference type="EMBL" id="KAH7284183.1"/>
    </source>
</evidence>
<dbReference type="SMART" id="SM00185">
    <property type="entry name" value="ARM"/>
    <property type="match status" value="4"/>
</dbReference>
<sequence>MGDAVPFPASGPSSLEDLMVKLCSNDVEEKREAARSFRNLAKSSSSNRLCIGQIGAIPRLIALLYSPDTQTQTHSVTALFNLTLRNEQNKDAIACDKGIDAIVQVLINGEIEARENSAALLCNLARSEAYHEVLCGEDLFIGLVGVLRDGSQRGKRDAAAAMYTLLRNRRNRVSAVRAGAVNALLDIAGNGETGLVDESLAVLVNLAGYRDGRREIQSPYGLQCLLDLIKHGSDSNKEFASALLLLLCQHSLSALSALRALCAREPFVALSIRGTDRACRKATKMLELLSSV</sequence>
<keyword evidence="5" id="KW-1185">Reference proteome</keyword>
<proteinExistence type="predicted"/>